<gene>
    <name evidence="5" type="ORF">UABAM_02395</name>
</gene>
<keyword evidence="2 4" id="KW-0378">Hydrolase</keyword>
<dbReference type="InterPro" id="IPR029001">
    <property type="entry name" value="ITPase-like_fam"/>
</dbReference>
<dbReference type="Proteomes" id="UP000326354">
    <property type="component" value="Chromosome"/>
</dbReference>
<comment type="catalytic activity">
    <reaction evidence="4">
        <text>a 2'-deoxyribonucleoside 5'-triphosphate + H2O = a 2'-deoxyribonucleoside 5'-phosphate + diphosphate + H(+)</text>
        <dbReference type="Rhea" id="RHEA:44644"/>
        <dbReference type="ChEBI" id="CHEBI:15377"/>
        <dbReference type="ChEBI" id="CHEBI:15378"/>
        <dbReference type="ChEBI" id="CHEBI:33019"/>
        <dbReference type="ChEBI" id="CHEBI:61560"/>
        <dbReference type="ChEBI" id="CHEBI:65317"/>
        <dbReference type="EC" id="3.6.1.9"/>
    </reaction>
</comment>
<comment type="catalytic activity">
    <reaction evidence="4">
        <text>a ribonucleoside 5'-triphosphate + H2O = a ribonucleoside 5'-phosphate + diphosphate + H(+)</text>
        <dbReference type="Rhea" id="RHEA:23996"/>
        <dbReference type="ChEBI" id="CHEBI:15377"/>
        <dbReference type="ChEBI" id="CHEBI:15378"/>
        <dbReference type="ChEBI" id="CHEBI:33019"/>
        <dbReference type="ChEBI" id="CHEBI:58043"/>
        <dbReference type="ChEBI" id="CHEBI:61557"/>
        <dbReference type="EC" id="3.6.1.9"/>
    </reaction>
</comment>
<dbReference type="GO" id="GO:0009117">
    <property type="term" value="P:nucleotide metabolic process"/>
    <property type="evidence" value="ECO:0007669"/>
    <property type="project" value="UniProtKB-KW"/>
</dbReference>
<dbReference type="CDD" id="cd00555">
    <property type="entry name" value="Maf"/>
    <property type="match status" value="1"/>
</dbReference>
<comment type="function">
    <text evidence="4">Nucleoside triphosphate pyrophosphatase. May have a dual role in cell division arrest and in preventing the incorporation of modified nucleotides into cellular nucleic acids.</text>
</comment>
<proteinExistence type="inferred from homology"/>
<evidence type="ECO:0000256" key="3">
    <source>
        <dbReference type="ARBA" id="ARBA00023080"/>
    </source>
</evidence>
<feature type="active site" description="Proton acceptor" evidence="4">
    <location>
        <position position="82"/>
    </location>
</feature>
<sequence length="195" mass="22364">MQKINKNHPIILASNSPQRKRLLEDFAISFTVIPANIVENIHPQWSPEEAVVKLAQQKARDVVERNLNLLQQRKFYAVLSADTVVVLQDKILGKPRDNEEAQQMIRGLSHQKHRVITGVCLYSLENDYVSDHCTTIIELEPMTSQQIDTYIENNNVTERAGGIDIENIGSIRHMEGNFNNVIGLPVEYILEKWFF</sequence>
<evidence type="ECO:0000256" key="2">
    <source>
        <dbReference type="ARBA" id="ARBA00022801"/>
    </source>
</evidence>
<dbReference type="RefSeq" id="WP_151968219.1">
    <property type="nucleotide sequence ID" value="NZ_AP019860.1"/>
</dbReference>
<dbReference type="OrthoDB" id="9807767at2"/>
<dbReference type="AlphaFoldDB" id="A0A5S9IM32"/>
<comment type="similarity">
    <text evidence="4">Belongs to the Maf family.</text>
</comment>
<keyword evidence="4" id="KW-0963">Cytoplasm</keyword>
<dbReference type="InterPro" id="IPR003697">
    <property type="entry name" value="Maf-like"/>
</dbReference>
<keyword evidence="6" id="KW-1185">Reference proteome</keyword>
<dbReference type="GO" id="GO:0005737">
    <property type="term" value="C:cytoplasm"/>
    <property type="evidence" value="ECO:0007669"/>
    <property type="project" value="UniProtKB-SubCell"/>
</dbReference>
<dbReference type="PANTHER" id="PTHR43213:SF5">
    <property type="entry name" value="BIFUNCTIONAL DTTP_UTP PYROPHOSPHATASE_METHYLTRANSFERASE PROTEIN-RELATED"/>
    <property type="match status" value="1"/>
</dbReference>
<dbReference type="Gene3D" id="3.90.950.10">
    <property type="match status" value="1"/>
</dbReference>
<protein>
    <recommendedName>
        <fullName evidence="4">Nucleoside triphosphate pyrophosphatase</fullName>
        <ecNumber evidence="4">3.6.1.9</ecNumber>
    </recommendedName>
    <alternativeName>
        <fullName evidence="4">Nucleotide pyrophosphatase</fullName>
        <shortName evidence="4">Nucleotide PPase</shortName>
    </alternativeName>
</protein>
<evidence type="ECO:0000313" key="5">
    <source>
        <dbReference type="EMBL" id="BBM84040.1"/>
    </source>
</evidence>
<dbReference type="GO" id="GO:0047429">
    <property type="term" value="F:nucleoside triphosphate diphosphatase activity"/>
    <property type="evidence" value="ECO:0007669"/>
    <property type="project" value="UniProtKB-EC"/>
</dbReference>
<comment type="caution">
    <text evidence="4">Lacks conserved residue(s) required for the propagation of feature annotation.</text>
</comment>
<accession>A0A5S9IM32</accession>
<dbReference type="KEGG" id="uam:UABAM_02395"/>
<evidence type="ECO:0000256" key="1">
    <source>
        <dbReference type="ARBA" id="ARBA00001968"/>
    </source>
</evidence>
<dbReference type="SUPFAM" id="SSF52972">
    <property type="entry name" value="ITPase-like"/>
    <property type="match status" value="1"/>
</dbReference>
<keyword evidence="3 4" id="KW-0546">Nucleotide metabolism</keyword>
<dbReference type="HAMAP" id="MF_00528">
    <property type="entry name" value="Maf"/>
    <property type="match status" value="1"/>
</dbReference>
<dbReference type="EMBL" id="AP019860">
    <property type="protein sequence ID" value="BBM84040.1"/>
    <property type="molecule type" value="Genomic_DNA"/>
</dbReference>
<dbReference type="PANTHER" id="PTHR43213">
    <property type="entry name" value="BIFUNCTIONAL DTTP/UTP PYROPHOSPHATASE/METHYLTRANSFERASE PROTEIN-RELATED"/>
    <property type="match status" value="1"/>
</dbReference>
<dbReference type="EC" id="3.6.1.9" evidence="4"/>
<evidence type="ECO:0000313" key="6">
    <source>
        <dbReference type="Proteomes" id="UP000326354"/>
    </source>
</evidence>
<evidence type="ECO:0000256" key="4">
    <source>
        <dbReference type="HAMAP-Rule" id="MF_00528"/>
    </source>
</evidence>
<name>A0A5S9IM32_UABAM</name>
<comment type="cofactor">
    <cofactor evidence="1 4">
        <name>a divalent metal cation</name>
        <dbReference type="ChEBI" id="CHEBI:60240"/>
    </cofactor>
</comment>
<reference evidence="5 6" key="1">
    <citation type="submission" date="2019-08" db="EMBL/GenBank/DDBJ databases">
        <title>Complete genome sequence of Candidatus Uab amorphum.</title>
        <authorList>
            <person name="Shiratori T."/>
            <person name="Suzuki S."/>
            <person name="Kakizawa Y."/>
            <person name="Ishida K."/>
        </authorList>
    </citation>
    <scope>NUCLEOTIDE SEQUENCE [LARGE SCALE GENOMIC DNA]</scope>
    <source>
        <strain evidence="5 6">SRT547</strain>
    </source>
</reference>
<dbReference type="NCBIfam" id="TIGR00172">
    <property type="entry name" value="maf"/>
    <property type="match status" value="1"/>
</dbReference>
<organism evidence="5 6">
    <name type="scientific">Uabimicrobium amorphum</name>
    <dbReference type="NCBI Taxonomy" id="2596890"/>
    <lineage>
        <taxon>Bacteria</taxon>
        <taxon>Pseudomonadati</taxon>
        <taxon>Planctomycetota</taxon>
        <taxon>Candidatus Uabimicrobiia</taxon>
        <taxon>Candidatus Uabimicrobiales</taxon>
        <taxon>Candidatus Uabimicrobiaceae</taxon>
        <taxon>Candidatus Uabimicrobium</taxon>
    </lineage>
</organism>
<dbReference type="PIRSF" id="PIRSF006305">
    <property type="entry name" value="Maf"/>
    <property type="match status" value="1"/>
</dbReference>
<dbReference type="Pfam" id="PF02545">
    <property type="entry name" value="Maf"/>
    <property type="match status" value="1"/>
</dbReference>
<comment type="subcellular location">
    <subcellularLocation>
        <location evidence="4">Cytoplasm</location>
    </subcellularLocation>
</comment>